<dbReference type="Proteomes" id="UP000622797">
    <property type="component" value="Unassembled WGS sequence"/>
</dbReference>
<organism evidence="7 8">
    <name type="scientific">Fusarium sarcochroum</name>
    <dbReference type="NCBI Taxonomy" id="1208366"/>
    <lineage>
        <taxon>Eukaryota</taxon>
        <taxon>Fungi</taxon>
        <taxon>Dikarya</taxon>
        <taxon>Ascomycota</taxon>
        <taxon>Pezizomycotina</taxon>
        <taxon>Sordariomycetes</taxon>
        <taxon>Hypocreomycetidae</taxon>
        <taxon>Hypocreales</taxon>
        <taxon>Nectriaceae</taxon>
        <taxon>Fusarium</taxon>
        <taxon>Fusarium lateritium species complex</taxon>
    </lineage>
</organism>
<feature type="compositionally biased region" description="Basic residues" evidence="5">
    <location>
        <begin position="173"/>
        <end position="198"/>
    </location>
</feature>
<keyword evidence="2 4" id="KW-0863">Zinc-finger</keyword>
<evidence type="ECO:0000313" key="8">
    <source>
        <dbReference type="Proteomes" id="UP000622797"/>
    </source>
</evidence>
<evidence type="ECO:0000256" key="5">
    <source>
        <dbReference type="SAM" id="MobiDB-lite"/>
    </source>
</evidence>
<gene>
    <name evidence="7" type="ORF">FSARC_11524</name>
</gene>
<proteinExistence type="predicted"/>
<feature type="domain" description="C2H2-type" evidence="6">
    <location>
        <begin position="214"/>
        <end position="243"/>
    </location>
</feature>
<accession>A0A8H4TEY4</accession>
<dbReference type="InterPro" id="IPR013087">
    <property type="entry name" value="Znf_C2H2_type"/>
</dbReference>
<keyword evidence="3" id="KW-0862">Zinc</keyword>
<feature type="region of interest" description="Disordered" evidence="5">
    <location>
        <begin position="290"/>
        <end position="316"/>
    </location>
</feature>
<feature type="compositionally biased region" description="Polar residues" evidence="5">
    <location>
        <begin position="155"/>
        <end position="172"/>
    </location>
</feature>
<dbReference type="InterPro" id="IPR036236">
    <property type="entry name" value="Znf_C2H2_sf"/>
</dbReference>
<dbReference type="PROSITE" id="PS00028">
    <property type="entry name" value="ZINC_FINGER_C2H2_1"/>
    <property type="match status" value="1"/>
</dbReference>
<evidence type="ECO:0000256" key="1">
    <source>
        <dbReference type="ARBA" id="ARBA00022723"/>
    </source>
</evidence>
<dbReference type="GO" id="GO:0000978">
    <property type="term" value="F:RNA polymerase II cis-regulatory region sequence-specific DNA binding"/>
    <property type="evidence" value="ECO:0007669"/>
    <property type="project" value="TreeGrafter"/>
</dbReference>
<dbReference type="OrthoDB" id="5095988at2759"/>
<dbReference type="SMART" id="SM00355">
    <property type="entry name" value="ZnF_C2H2"/>
    <property type="match status" value="2"/>
</dbReference>
<dbReference type="PANTHER" id="PTHR23235:SF120">
    <property type="entry name" value="KRUPPEL-LIKE FACTOR 15"/>
    <property type="match status" value="1"/>
</dbReference>
<keyword evidence="8" id="KW-1185">Reference proteome</keyword>
<reference evidence="7" key="1">
    <citation type="journal article" date="2020" name="BMC Genomics">
        <title>Correction to: Identification and distribution of gene clusters required for synthesis of sphingolipid metabolism inhibitors in diverse species of the filamentous fungus Fusarium.</title>
        <authorList>
            <person name="Kim H.S."/>
            <person name="Lohmar J.M."/>
            <person name="Busman M."/>
            <person name="Brown D.W."/>
            <person name="Naumann T.A."/>
            <person name="Divon H.H."/>
            <person name="Lysoe E."/>
            <person name="Uhlig S."/>
            <person name="Proctor R.H."/>
        </authorList>
    </citation>
    <scope>NUCLEOTIDE SEQUENCE</scope>
    <source>
        <strain evidence="7">NRRL 20472</strain>
    </source>
</reference>
<evidence type="ECO:0000259" key="6">
    <source>
        <dbReference type="PROSITE" id="PS50157"/>
    </source>
</evidence>
<keyword evidence="1" id="KW-0479">Metal-binding</keyword>
<name>A0A8H4TEY4_9HYPO</name>
<dbReference type="PROSITE" id="PS50157">
    <property type="entry name" value="ZINC_FINGER_C2H2_2"/>
    <property type="match status" value="1"/>
</dbReference>
<evidence type="ECO:0000256" key="3">
    <source>
        <dbReference type="ARBA" id="ARBA00022833"/>
    </source>
</evidence>
<dbReference type="GO" id="GO:0008270">
    <property type="term" value="F:zinc ion binding"/>
    <property type="evidence" value="ECO:0007669"/>
    <property type="project" value="UniProtKB-KW"/>
</dbReference>
<dbReference type="AlphaFoldDB" id="A0A8H4TEY4"/>
<dbReference type="SUPFAM" id="SSF57667">
    <property type="entry name" value="beta-beta-alpha zinc fingers"/>
    <property type="match status" value="1"/>
</dbReference>
<evidence type="ECO:0000313" key="7">
    <source>
        <dbReference type="EMBL" id="KAF4956619.1"/>
    </source>
</evidence>
<sequence>MSVILNPWEHFWGYAVKTDVPGLDDFSEIVLQEASFTTPSSGTYDLVKTELKDESFHGIPLRPCVDQGDYGHATDMELFNSWSMDLLTPPDSFPMYADTPSESAFPSTGSFQKSFDPVDTCVTLKCDATDENLISELFVPRDSSTSGSLDLGQCRDSTGDPSYKPNSSISTMTRRRPAVHQKTVKPKRIRNALSKKSHSNSDPSQIDVARRAICKCDYPGCAKSFRRNEHLKRHKQTFHGEGPNRFSCEFCGKDQFNRQDNLRNHRKLHARPNSRNRGVEFLPAAVAIIEQEERSRKRRAPIKSKTDGAPKEATLA</sequence>
<evidence type="ECO:0000256" key="4">
    <source>
        <dbReference type="PROSITE-ProRule" id="PRU00042"/>
    </source>
</evidence>
<dbReference type="PANTHER" id="PTHR23235">
    <property type="entry name" value="KRUEPPEL-LIKE TRANSCRIPTION FACTOR"/>
    <property type="match status" value="1"/>
</dbReference>
<protein>
    <recommendedName>
        <fullName evidence="6">C2H2-type domain-containing protein</fullName>
    </recommendedName>
</protein>
<dbReference type="Gene3D" id="3.30.160.60">
    <property type="entry name" value="Classic Zinc Finger"/>
    <property type="match status" value="2"/>
</dbReference>
<evidence type="ECO:0000256" key="2">
    <source>
        <dbReference type="ARBA" id="ARBA00022771"/>
    </source>
</evidence>
<dbReference type="EMBL" id="JABEXW010000750">
    <property type="protein sequence ID" value="KAF4956619.1"/>
    <property type="molecule type" value="Genomic_DNA"/>
</dbReference>
<reference evidence="7" key="2">
    <citation type="submission" date="2020-05" db="EMBL/GenBank/DDBJ databases">
        <authorList>
            <person name="Kim H.-S."/>
            <person name="Proctor R.H."/>
            <person name="Brown D.W."/>
        </authorList>
    </citation>
    <scope>NUCLEOTIDE SEQUENCE</scope>
    <source>
        <strain evidence="7">NRRL 20472</strain>
    </source>
</reference>
<feature type="region of interest" description="Disordered" evidence="5">
    <location>
        <begin position="142"/>
        <end position="204"/>
    </location>
</feature>
<dbReference type="GO" id="GO:0000981">
    <property type="term" value="F:DNA-binding transcription factor activity, RNA polymerase II-specific"/>
    <property type="evidence" value="ECO:0007669"/>
    <property type="project" value="TreeGrafter"/>
</dbReference>
<comment type="caution">
    <text evidence="7">The sequence shown here is derived from an EMBL/GenBank/DDBJ whole genome shotgun (WGS) entry which is preliminary data.</text>
</comment>